<dbReference type="EC" id="2.7.13.3" evidence="2"/>
<dbReference type="InterPro" id="IPR003594">
    <property type="entry name" value="HATPase_dom"/>
</dbReference>
<dbReference type="Pfam" id="PF02518">
    <property type="entry name" value="HATPase_c"/>
    <property type="match status" value="1"/>
</dbReference>
<dbReference type="Proteomes" id="UP000006048">
    <property type="component" value="Chromosome"/>
</dbReference>
<name>I4BAY7_TURPD</name>
<dbReference type="InterPro" id="IPR005467">
    <property type="entry name" value="His_kinase_dom"/>
</dbReference>
<evidence type="ECO:0000313" key="4">
    <source>
        <dbReference type="EMBL" id="AFM14444.1"/>
    </source>
</evidence>
<accession>I4BAY7</accession>
<gene>
    <name evidence="4" type="ordered locus">Turpa_3810</name>
</gene>
<dbReference type="OrthoDB" id="9784397at2"/>
<dbReference type="SUPFAM" id="SSF55874">
    <property type="entry name" value="ATPase domain of HSP90 chaperone/DNA topoisomerase II/histidine kinase"/>
    <property type="match status" value="1"/>
</dbReference>
<dbReference type="HOGENOM" id="CLU_476326_0_0_12"/>
<organism evidence="4 5">
    <name type="scientific">Turneriella parva (strain ATCC BAA-1111 / DSM 21527 / NCTC 11395 / H)</name>
    <name type="common">Leptospira parva</name>
    <dbReference type="NCBI Taxonomy" id="869212"/>
    <lineage>
        <taxon>Bacteria</taxon>
        <taxon>Pseudomonadati</taxon>
        <taxon>Spirochaetota</taxon>
        <taxon>Spirochaetia</taxon>
        <taxon>Leptospirales</taxon>
        <taxon>Leptospiraceae</taxon>
        <taxon>Turneriella</taxon>
    </lineage>
</organism>
<dbReference type="InterPro" id="IPR036097">
    <property type="entry name" value="HisK_dim/P_sf"/>
</dbReference>
<keyword evidence="5" id="KW-1185">Reference proteome</keyword>
<keyword evidence="4" id="KW-0808">Transferase</keyword>
<dbReference type="PRINTS" id="PR00344">
    <property type="entry name" value="BCTRLSENSOR"/>
</dbReference>
<dbReference type="PROSITE" id="PS50109">
    <property type="entry name" value="HIS_KIN"/>
    <property type="match status" value="1"/>
</dbReference>
<feature type="domain" description="Histidine kinase" evidence="3">
    <location>
        <begin position="208"/>
        <end position="536"/>
    </location>
</feature>
<dbReference type="EMBL" id="CP002959">
    <property type="protein sequence ID" value="AFM14444.1"/>
    <property type="molecule type" value="Genomic_DNA"/>
</dbReference>
<dbReference type="PANTHER" id="PTHR43065:SF48">
    <property type="entry name" value="HISTIDINE KINASE"/>
    <property type="match status" value="1"/>
</dbReference>
<dbReference type="Gene3D" id="3.30.450.40">
    <property type="match status" value="1"/>
</dbReference>
<dbReference type="AlphaFoldDB" id="I4BAY7"/>
<keyword evidence="4" id="KW-0418">Kinase</keyword>
<dbReference type="InterPro" id="IPR029016">
    <property type="entry name" value="GAF-like_dom_sf"/>
</dbReference>
<evidence type="ECO:0000256" key="2">
    <source>
        <dbReference type="ARBA" id="ARBA00012438"/>
    </source>
</evidence>
<evidence type="ECO:0000313" key="5">
    <source>
        <dbReference type="Proteomes" id="UP000006048"/>
    </source>
</evidence>
<dbReference type="STRING" id="869212.Turpa_3810"/>
<protein>
    <recommendedName>
        <fullName evidence="2">histidine kinase</fullName>
        <ecNumber evidence="2">2.7.13.3</ecNumber>
    </recommendedName>
</protein>
<sequence>MRNSSLSLKRRQYQKSIISLLNIEDAIARVQELIDEIFTDTRSIVLYWNDAAGAFIPVKPEDRDDNLKFRIFDDFMLWLGDQDRIFSKHDFLHGKKFAAVREAALEFFKTTGAEIIVPFNLNKSVLALLYLVGREGGKAYTKKELRFLLEIRDITTVSLSNAALYERLHAMLFHLEEKVKERTSELSNAQAQLIQQEKMASLGVMVAGIAHEINTPTSIVSGATENLNSNLQLIIGEIVADRIPPEPMRYLLTEAQRARELKDTKLLSATEKLRTVREIVAQLTAAGSIDETEARARADFLIDLGLYHDEGLIRLTANAAEQEFVIFRALVNIDKNLRNMRFALSSILSIVKALKHYSHRDQAEAENIDVSEGVENTVMVFQNQLKHGVQVNRHYESVSKITCNPGELNQIYSNLLVNSVHAMKGKGAIDIFIRERSLDAVLDPKNVHDDKKLESLLSDKPTNRYVLITLQDSGPGIPEALQMKIFDPFFTTKAPGEGTGLGLGIIRNVVLKHNGLLAFSSEPGCTRFTIALPVEHAPAPQT</sequence>
<dbReference type="PANTHER" id="PTHR43065">
    <property type="entry name" value="SENSOR HISTIDINE KINASE"/>
    <property type="match status" value="1"/>
</dbReference>
<dbReference type="InterPro" id="IPR004358">
    <property type="entry name" value="Sig_transdc_His_kin-like_C"/>
</dbReference>
<dbReference type="SUPFAM" id="SSF47384">
    <property type="entry name" value="Homodimeric domain of signal transducing histidine kinase"/>
    <property type="match status" value="1"/>
</dbReference>
<reference evidence="4 5" key="1">
    <citation type="submission" date="2012-06" db="EMBL/GenBank/DDBJ databases">
        <title>The complete chromosome of genome of Turneriella parva DSM 21527.</title>
        <authorList>
            <consortium name="US DOE Joint Genome Institute (JGI-PGF)"/>
            <person name="Lucas S."/>
            <person name="Han J."/>
            <person name="Lapidus A."/>
            <person name="Bruce D."/>
            <person name="Goodwin L."/>
            <person name="Pitluck S."/>
            <person name="Peters L."/>
            <person name="Kyrpides N."/>
            <person name="Mavromatis K."/>
            <person name="Ivanova N."/>
            <person name="Mikhailova N."/>
            <person name="Chertkov O."/>
            <person name="Detter J.C."/>
            <person name="Tapia R."/>
            <person name="Han C."/>
            <person name="Land M."/>
            <person name="Hauser L."/>
            <person name="Markowitz V."/>
            <person name="Cheng J.-F."/>
            <person name="Hugenholtz P."/>
            <person name="Woyke T."/>
            <person name="Wu D."/>
            <person name="Gronow S."/>
            <person name="Wellnitz S."/>
            <person name="Brambilla E."/>
            <person name="Klenk H.-P."/>
            <person name="Eisen J.A."/>
        </authorList>
    </citation>
    <scope>NUCLEOTIDE SEQUENCE [LARGE SCALE GENOMIC DNA]</scope>
    <source>
        <strain evidence="5">ATCC BAA-1111 / DSM 21527 / NCTC 11395 / H</strain>
    </source>
</reference>
<dbReference type="SMART" id="SM00387">
    <property type="entry name" value="HATPase_c"/>
    <property type="match status" value="1"/>
</dbReference>
<dbReference type="KEGG" id="tpx:Turpa_3810"/>
<comment type="catalytic activity">
    <reaction evidence="1">
        <text>ATP + protein L-histidine = ADP + protein N-phospho-L-histidine.</text>
        <dbReference type="EC" id="2.7.13.3"/>
    </reaction>
</comment>
<dbReference type="RefSeq" id="WP_014804921.1">
    <property type="nucleotide sequence ID" value="NC_018020.1"/>
</dbReference>
<evidence type="ECO:0000256" key="1">
    <source>
        <dbReference type="ARBA" id="ARBA00000085"/>
    </source>
</evidence>
<proteinExistence type="predicted"/>
<dbReference type="GO" id="GO:0000155">
    <property type="term" value="F:phosphorelay sensor kinase activity"/>
    <property type="evidence" value="ECO:0007669"/>
    <property type="project" value="InterPro"/>
</dbReference>
<evidence type="ECO:0000259" key="3">
    <source>
        <dbReference type="PROSITE" id="PS50109"/>
    </source>
</evidence>
<dbReference type="SUPFAM" id="SSF55781">
    <property type="entry name" value="GAF domain-like"/>
    <property type="match status" value="1"/>
</dbReference>
<dbReference type="InterPro" id="IPR036890">
    <property type="entry name" value="HATPase_C_sf"/>
</dbReference>
<dbReference type="Gene3D" id="3.30.565.10">
    <property type="entry name" value="Histidine kinase-like ATPase, C-terminal domain"/>
    <property type="match status" value="1"/>
</dbReference>
<dbReference type="Gene3D" id="1.10.287.130">
    <property type="match status" value="1"/>
</dbReference>